<dbReference type="Proteomes" id="UP001501020">
    <property type="component" value="Unassembled WGS sequence"/>
</dbReference>
<dbReference type="InterPro" id="IPR020846">
    <property type="entry name" value="MFS_dom"/>
</dbReference>
<feature type="transmembrane region" description="Helical" evidence="8">
    <location>
        <begin position="370"/>
        <end position="391"/>
    </location>
</feature>
<keyword evidence="11" id="KW-1185">Reference proteome</keyword>
<comment type="caution">
    <text evidence="10">The sequence shown here is derived from an EMBL/GenBank/DDBJ whole genome shotgun (WGS) entry which is preliminary data.</text>
</comment>
<evidence type="ECO:0000256" key="5">
    <source>
        <dbReference type="ARBA" id="ARBA00022989"/>
    </source>
</evidence>
<feature type="transmembrane region" description="Helical" evidence="8">
    <location>
        <begin position="236"/>
        <end position="256"/>
    </location>
</feature>
<feature type="transmembrane region" description="Helical" evidence="8">
    <location>
        <begin position="544"/>
        <end position="565"/>
    </location>
</feature>
<dbReference type="RefSeq" id="WP_344260300.1">
    <property type="nucleotide sequence ID" value="NZ_BAAAMR010000001.1"/>
</dbReference>
<feature type="transmembrane region" description="Helical" evidence="8">
    <location>
        <begin position="71"/>
        <end position="89"/>
    </location>
</feature>
<dbReference type="Pfam" id="PF07690">
    <property type="entry name" value="MFS_1"/>
    <property type="match status" value="2"/>
</dbReference>
<name>A0ABN2XXT3_9ACTN</name>
<evidence type="ECO:0000256" key="4">
    <source>
        <dbReference type="ARBA" id="ARBA00022692"/>
    </source>
</evidence>
<comment type="subcellular location">
    <subcellularLocation>
        <location evidence="1">Cell membrane</location>
        <topology evidence="1">Multi-pass membrane protein</topology>
    </subcellularLocation>
</comment>
<accession>A0ABN2XXT3</accession>
<organism evidence="10 11">
    <name type="scientific">Actinomadura napierensis</name>
    <dbReference type="NCBI Taxonomy" id="267854"/>
    <lineage>
        <taxon>Bacteria</taxon>
        <taxon>Bacillati</taxon>
        <taxon>Actinomycetota</taxon>
        <taxon>Actinomycetes</taxon>
        <taxon>Streptosporangiales</taxon>
        <taxon>Thermomonosporaceae</taxon>
        <taxon>Actinomadura</taxon>
    </lineage>
</organism>
<feature type="transmembrane region" description="Helical" evidence="8">
    <location>
        <begin position="403"/>
        <end position="422"/>
    </location>
</feature>
<feature type="transmembrane region" description="Helical" evidence="8">
    <location>
        <begin position="169"/>
        <end position="193"/>
    </location>
</feature>
<evidence type="ECO:0000313" key="10">
    <source>
        <dbReference type="EMBL" id="GAA2118774.1"/>
    </source>
</evidence>
<evidence type="ECO:0000256" key="8">
    <source>
        <dbReference type="SAM" id="Phobius"/>
    </source>
</evidence>
<feature type="transmembrane region" description="Helical" evidence="8">
    <location>
        <begin position="338"/>
        <end position="358"/>
    </location>
</feature>
<evidence type="ECO:0000256" key="2">
    <source>
        <dbReference type="ARBA" id="ARBA00022448"/>
    </source>
</evidence>
<proteinExistence type="predicted"/>
<reference evidence="10 11" key="1">
    <citation type="journal article" date="2019" name="Int. J. Syst. Evol. Microbiol.">
        <title>The Global Catalogue of Microorganisms (GCM) 10K type strain sequencing project: providing services to taxonomists for standard genome sequencing and annotation.</title>
        <authorList>
            <consortium name="The Broad Institute Genomics Platform"/>
            <consortium name="The Broad Institute Genome Sequencing Center for Infectious Disease"/>
            <person name="Wu L."/>
            <person name="Ma J."/>
        </authorList>
    </citation>
    <scope>NUCLEOTIDE SEQUENCE [LARGE SCALE GENOMIC DNA]</scope>
    <source>
        <strain evidence="10 11">JCM 13850</strain>
    </source>
</reference>
<feature type="domain" description="Major facilitator superfamily (MFS) profile" evidence="9">
    <location>
        <begin position="35"/>
        <end position="568"/>
    </location>
</feature>
<evidence type="ECO:0000256" key="7">
    <source>
        <dbReference type="SAM" id="MobiDB-lite"/>
    </source>
</evidence>
<evidence type="ECO:0000313" key="11">
    <source>
        <dbReference type="Proteomes" id="UP001501020"/>
    </source>
</evidence>
<feature type="transmembrane region" description="Helical" evidence="8">
    <location>
        <begin position="268"/>
        <end position="285"/>
    </location>
</feature>
<dbReference type="InterPro" id="IPR011701">
    <property type="entry name" value="MFS"/>
</dbReference>
<feature type="transmembrane region" description="Helical" evidence="8">
    <location>
        <begin position="101"/>
        <end position="122"/>
    </location>
</feature>
<feature type="transmembrane region" description="Helical" evidence="8">
    <location>
        <begin position="205"/>
        <end position="224"/>
    </location>
</feature>
<dbReference type="EMBL" id="BAAAMR010000001">
    <property type="protein sequence ID" value="GAA2118774.1"/>
    <property type="molecule type" value="Genomic_DNA"/>
</dbReference>
<feature type="transmembrane region" description="Helical" evidence="8">
    <location>
        <begin position="31"/>
        <end position="51"/>
    </location>
</feature>
<protein>
    <submittedName>
        <fullName evidence="10">MFS transporter</fullName>
    </submittedName>
</protein>
<feature type="region of interest" description="Disordered" evidence="7">
    <location>
        <begin position="1"/>
        <end position="25"/>
    </location>
</feature>
<keyword evidence="5 8" id="KW-1133">Transmembrane helix</keyword>
<feature type="transmembrane region" description="Helical" evidence="8">
    <location>
        <begin position="134"/>
        <end position="157"/>
    </location>
</feature>
<evidence type="ECO:0000259" key="9">
    <source>
        <dbReference type="PROSITE" id="PS50850"/>
    </source>
</evidence>
<dbReference type="Gene3D" id="1.20.1250.20">
    <property type="entry name" value="MFS general substrate transporter like domains"/>
    <property type="match status" value="2"/>
</dbReference>
<keyword evidence="6 8" id="KW-0472">Membrane</keyword>
<dbReference type="PANTHER" id="PTHR42718:SF46">
    <property type="entry name" value="BLR6921 PROTEIN"/>
    <property type="match status" value="1"/>
</dbReference>
<keyword evidence="3" id="KW-1003">Cell membrane</keyword>
<keyword evidence="2" id="KW-0813">Transport</keyword>
<gene>
    <name evidence="10" type="ORF">GCM10009727_02140</name>
</gene>
<keyword evidence="4 8" id="KW-0812">Transmembrane</keyword>
<dbReference type="CDD" id="cd17321">
    <property type="entry name" value="MFS_MMR_MDR_like"/>
    <property type="match status" value="1"/>
</dbReference>
<sequence>MENPSIEAGEAVAPSVPTPVSAGTARPRPGLAVGTLLAAAFCVFMAQFALTVPASLNGLFQLDFGTSASELTWITDAFLVPVTVLELTFGLLGDMFGRRRLLVGGAVLVAAGFLVCVLTPGTGTSHGTRLAVMWTGQILAGIGAAAVIPTTLAMVAAGTHTARARARGLSVWAASLSMGSVVSPVVCGVTAQWGFGSNANAGWKWTFIAVAVLAVAAAVLAATVAQDSSAPEGRAFDWPGQITIALSVLGLLFAVIQGPTSGWGSAEVLAGFGCTVVFGALFVAVERRSASPLLQMDLFANRSFSIAAGATVVGMFAYLGTGYITSIRLTAIQGFTPLSASLAFVVFNGVSALIQVPIASRLIERYNPKWVLGAGLLLIAAGDFWMASVSIEHHSIGVLLPPLVIAGAGVAFALTAVTAVVINTVPNHLAGMAAGWASLLRDFGFTLGPAVVGAIALSRAADEISAKVAANPALSAALQKFNASAASTPESQRQAVESAIGAVNSGPLGANGVPATITLPDGTKVPFNPLKDTAFHALGGAYSVGYLIVGICAVAAALIAMLFIAGRAHDPLVSEDSLQD</sequence>
<evidence type="ECO:0000256" key="3">
    <source>
        <dbReference type="ARBA" id="ARBA00022475"/>
    </source>
</evidence>
<dbReference type="InterPro" id="IPR036259">
    <property type="entry name" value="MFS_trans_sf"/>
</dbReference>
<evidence type="ECO:0000256" key="6">
    <source>
        <dbReference type="ARBA" id="ARBA00023136"/>
    </source>
</evidence>
<dbReference type="SUPFAM" id="SSF103473">
    <property type="entry name" value="MFS general substrate transporter"/>
    <property type="match status" value="1"/>
</dbReference>
<dbReference type="PROSITE" id="PS50850">
    <property type="entry name" value="MFS"/>
    <property type="match status" value="1"/>
</dbReference>
<feature type="transmembrane region" description="Helical" evidence="8">
    <location>
        <begin position="306"/>
        <end position="326"/>
    </location>
</feature>
<evidence type="ECO:0000256" key="1">
    <source>
        <dbReference type="ARBA" id="ARBA00004651"/>
    </source>
</evidence>
<dbReference type="PANTHER" id="PTHR42718">
    <property type="entry name" value="MAJOR FACILITATOR SUPERFAMILY MULTIDRUG TRANSPORTER MFSC"/>
    <property type="match status" value="1"/>
</dbReference>